<feature type="transmembrane region" description="Helical" evidence="1">
    <location>
        <begin position="63"/>
        <end position="80"/>
    </location>
</feature>
<dbReference type="Proteomes" id="UP000011074">
    <property type="component" value="Chromosome"/>
</dbReference>
<reference evidence="2" key="2">
    <citation type="submission" date="2020-01" db="EMBL/GenBank/DDBJ databases">
        <authorList>
            <person name="Algora L."/>
            <person name="Schniete J.K."/>
            <person name="MacFadyen A."/>
            <person name="Hoskisson P.A."/>
            <person name="Hunter I.S."/>
            <person name="Herron P.R."/>
        </authorList>
    </citation>
    <scope>NUCLEOTIDE SEQUENCE</scope>
    <source>
        <strain evidence="2">ATCC 10970</strain>
    </source>
</reference>
<keyword evidence="1" id="KW-0472">Membrane</keyword>
<evidence type="ECO:0000313" key="2">
    <source>
        <dbReference type="EMBL" id="QST85423.1"/>
    </source>
</evidence>
<reference evidence="2" key="3">
    <citation type="journal article" date="2021" name="bioRxiv">
        <title>Bilateral symmetry of linear streptomycete chromosomes.</title>
        <authorList>
            <person name="Algora-Gallardo L."/>
            <person name="Schniete J.K."/>
            <person name="Mark D.R."/>
            <person name="Hunter I.S."/>
            <person name="Herron P.R."/>
        </authorList>
    </citation>
    <scope>NUCLEOTIDE SEQUENCE</scope>
    <source>
        <strain evidence="2">ATCC 10970</strain>
    </source>
</reference>
<gene>
    <name evidence="2" type="ORF">SRIM_039650</name>
</gene>
<feature type="transmembrane region" description="Helical" evidence="1">
    <location>
        <begin position="101"/>
        <end position="121"/>
    </location>
</feature>
<keyword evidence="1" id="KW-1133">Transmembrane helix</keyword>
<organism evidence="2 3">
    <name type="scientific">Streptomyces rimosus subsp. rimosus (strain ATCC 10970 / DSM 40260 / JCM 4667 / NRRL 2234)</name>
    <dbReference type="NCBI Taxonomy" id="1265868"/>
    <lineage>
        <taxon>Bacteria</taxon>
        <taxon>Bacillati</taxon>
        <taxon>Actinomycetota</taxon>
        <taxon>Actinomycetes</taxon>
        <taxon>Kitasatosporales</taxon>
        <taxon>Streptomycetaceae</taxon>
        <taxon>Streptomyces</taxon>
    </lineage>
</organism>
<protein>
    <submittedName>
        <fullName evidence="2">Uncharacterized protein</fullName>
    </submittedName>
</protein>
<evidence type="ECO:0000256" key="1">
    <source>
        <dbReference type="SAM" id="Phobius"/>
    </source>
</evidence>
<keyword evidence="1" id="KW-0812">Transmembrane</keyword>
<dbReference type="EMBL" id="CP048261">
    <property type="protein sequence ID" value="QST85423.1"/>
    <property type="molecule type" value="Genomic_DNA"/>
</dbReference>
<feature type="transmembrane region" description="Helical" evidence="1">
    <location>
        <begin position="40"/>
        <end position="57"/>
    </location>
</feature>
<evidence type="ECO:0000313" key="3">
    <source>
        <dbReference type="Proteomes" id="UP000011074"/>
    </source>
</evidence>
<dbReference type="AlphaFoldDB" id="A0A8A1UXT6"/>
<reference evidence="2" key="1">
    <citation type="submission" date="2012-12" db="EMBL/GenBank/DDBJ databases">
        <authorList>
            <person name="Pethick F.E."/>
            <person name="MacFadyen A.C."/>
            <person name="Tang Z."/>
            <person name="Sangal V."/>
            <person name="Tze-Tze L."/>
            <person name="Chu J."/>
            <person name="Guo M."/>
            <person name="Kirby R."/>
            <person name="Hoskisson P.A."/>
            <person name="Herron P.R."/>
            <person name="Hunter I.S."/>
        </authorList>
    </citation>
    <scope>NUCLEOTIDE SEQUENCE</scope>
    <source>
        <strain evidence="2">ATCC 10970</strain>
    </source>
</reference>
<proteinExistence type="predicted"/>
<name>A0A8A1UXT6_STRR1</name>
<feature type="transmembrane region" description="Helical" evidence="1">
    <location>
        <begin position="127"/>
        <end position="148"/>
    </location>
</feature>
<accession>A0A8A1UXT6</accession>
<sequence>MDMSAPVDAERAWADLQRIRVPQERVYDELERCSGNGWRSYLPIAVAMWVYVAVSGLDLPGWAVWAVLAAYVAALGAMGVRAARKSRMRLHRSRYTWRTTAVFFASAIAGGGSILVTGWLVEWADLAYGSLVQATVCAGLFLLVTAPANRWAFAPVRSYDGSGR</sequence>